<dbReference type="Gene3D" id="3.90.1690.10">
    <property type="entry name" value="phage-related protein like domain"/>
    <property type="match status" value="1"/>
</dbReference>
<accession>A0ABQ0C793</accession>
<reference evidence="1 2" key="1">
    <citation type="submission" date="2024-09" db="EMBL/GenBank/DDBJ databases">
        <title>Draft genome sequence of Candidatus Magnetaquicoccaceae bacterium FCR-1.</title>
        <authorList>
            <person name="Shimoshige H."/>
            <person name="Shimamura S."/>
            <person name="Taoka A."/>
            <person name="Kobayashi H."/>
            <person name="Maekawa T."/>
        </authorList>
    </citation>
    <scope>NUCLEOTIDE SEQUENCE [LARGE SCALE GENOMIC DNA]</scope>
    <source>
        <strain evidence="1 2">FCR-1</strain>
    </source>
</reference>
<name>A0ABQ0C793_9PROT</name>
<keyword evidence="2" id="KW-1185">Reference proteome</keyword>
<gene>
    <name evidence="1" type="ORF">SIID45300_01058</name>
</gene>
<dbReference type="RefSeq" id="WP_420904467.1">
    <property type="nucleotide sequence ID" value="NZ_BAAFGK010000004.1"/>
</dbReference>
<dbReference type="InterPro" id="IPR053738">
    <property type="entry name" value="Lambda_capsid_assembly"/>
</dbReference>
<dbReference type="Pfam" id="PF03864">
    <property type="entry name" value="Phage_cap_E"/>
    <property type="match status" value="1"/>
</dbReference>
<dbReference type="Proteomes" id="UP001628193">
    <property type="component" value="Unassembled WGS sequence"/>
</dbReference>
<evidence type="ECO:0000313" key="1">
    <source>
        <dbReference type="EMBL" id="GAB0056746.1"/>
    </source>
</evidence>
<dbReference type="EMBL" id="BAAFGK010000004">
    <property type="protein sequence ID" value="GAB0056746.1"/>
    <property type="molecule type" value="Genomic_DNA"/>
</dbReference>
<protein>
    <recommendedName>
        <fullName evidence="3">Major capsid protein E</fullName>
    </recommendedName>
</protein>
<evidence type="ECO:0008006" key="3">
    <source>
        <dbReference type="Google" id="ProtNLM"/>
    </source>
</evidence>
<comment type="caution">
    <text evidence="1">The sequence shown here is derived from an EMBL/GenBank/DDBJ whole genome shotgun (WGS) entry which is preliminary data.</text>
</comment>
<dbReference type="InterPro" id="IPR005564">
    <property type="entry name" value="Major_capsid_GpE"/>
</dbReference>
<organism evidence="1 2">
    <name type="scientific">Candidatus Magnetaquiglobus chichijimensis</name>
    <dbReference type="NCBI Taxonomy" id="3141448"/>
    <lineage>
        <taxon>Bacteria</taxon>
        <taxon>Pseudomonadati</taxon>
        <taxon>Pseudomonadota</taxon>
        <taxon>Magnetococcia</taxon>
        <taxon>Magnetococcales</taxon>
        <taxon>Candidatus Magnetaquicoccaceae</taxon>
        <taxon>Candidatus Magnetaquiglobus</taxon>
    </lineage>
</organism>
<evidence type="ECO:0000313" key="2">
    <source>
        <dbReference type="Proteomes" id="UP001628193"/>
    </source>
</evidence>
<proteinExistence type="predicted"/>
<sequence>MNMSMSDVRVVDPVLTEVSIGYRNATLVGDLLYPRVPVELRAGKIIEFDKQAFRLVGTARAPGANVKEVPIGYEGQAFALDQHALSGKLPREHLEEASRAPGVNLGAQSVRTVMDILLLGAEYAQAALARDPAKYAADHVLNLTGAGQTPWSDGAKDPLSDIDEAREVIRGTIGRYPNTLLLGPMAFNAAKSSPAVIEKFKYTSSASVTADMLAAQWNLKKVVVGEAIYTDDQGDFHDVWGADAILAYVPEGGVGKEVPSYGYTYVLRGCPFVESAIYDGKTKSWLYPVTHEYKPVMVGPGAGFLLRNVAG</sequence>